<organism evidence="1 2">
    <name type="scientific">Deinococcus hohokamensis</name>
    <dbReference type="NCBI Taxonomy" id="309883"/>
    <lineage>
        <taxon>Bacteria</taxon>
        <taxon>Thermotogati</taxon>
        <taxon>Deinococcota</taxon>
        <taxon>Deinococci</taxon>
        <taxon>Deinococcales</taxon>
        <taxon>Deinococcaceae</taxon>
        <taxon>Deinococcus</taxon>
    </lineage>
</organism>
<dbReference type="Proteomes" id="UP001595952">
    <property type="component" value="Unassembled WGS sequence"/>
</dbReference>
<evidence type="ECO:0000313" key="2">
    <source>
        <dbReference type="Proteomes" id="UP001595952"/>
    </source>
</evidence>
<evidence type="ECO:0008006" key="3">
    <source>
        <dbReference type="Google" id="ProtNLM"/>
    </source>
</evidence>
<protein>
    <recommendedName>
        <fullName evidence="3">Peptidase M23 domain-containing protein</fullName>
    </recommendedName>
</protein>
<comment type="caution">
    <text evidence="1">The sequence shown here is derived from an EMBL/GenBank/DDBJ whole genome shotgun (WGS) entry which is preliminary data.</text>
</comment>
<dbReference type="EMBL" id="JBHSEI010000001">
    <property type="protein sequence ID" value="MFC4636985.1"/>
    <property type="molecule type" value="Genomic_DNA"/>
</dbReference>
<keyword evidence="2" id="KW-1185">Reference proteome</keyword>
<sequence>MSTVKPLNSHAGPSARDLTAFQWRAAKFTGRSSSNDSAKAETDQDIDVAQAGDRVEGIIFYPGDRKGARTTIHTAGRLKVKAGEALVAGDRIKAGAGGVAMKAGAGEDHFGSVIEAGPAGAIVPFDFDRGTVAGGAGAGANQLHLRDLYLPANEVYTQQVALKAGNYTYTQVSADGFVGVEVRRPTGLVELNTGGPAGDVSATFPAVTDGTYTLTLTVGNVPWRGTVHILPAE</sequence>
<name>A0ABV9I5K0_9DEIO</name>
<dbReference type="RefSeq" id="WP_380060022.1">
    <property type="nucleotide sequence ID" value="NZ_JBHSEI010000001.1"/>
</dbReference>
<reference evidence="2" key="1">
    <citation type="journal article" date="2019" name="Int. J. Syst. Evol. Microbiol.">
        <title>The Global Catalogue of Microorganisms (GCM) 10K type strain sequencing project: providing services to taxonomists for standard genome sequencing and annotation.</title>
        <authorList>
            <consortium name="The Broad Institute Genomics Platform"/>
            <consortium name="The Broad Institute Genome Sequencing Center for Infectious Disease"/>
            <person name="Wu L."/>
            <person name="Ma J."/>
        </authorList>
    </citation>
    <scope>NUCLEOTIDE SEQUENCE [LARGE SCALE GENOMIC DNA]</scope>
    <source>
        <strain evidence="2">CCUG 55995</strain>
    </source>
</reference>
<gene>
    <name evidence="1" type="ORF">ACFO0D_01405</name>
</gene>
<proteinExistence type="predicted"/>
<accession>A0ABV9I5K0</accession>
<evidence type="ECO:0000313" key="1">
    <source>
        <dbReference type="EMBL" id="MFC4636985.1"/>
    </source>
</evidence>